<reference evidence="1" key="1">
    <citation type="journal article" date="2014" name="Front. Microbiol.">
        <title>High frequency of phylogenetically diverse reductive dehalogenase-homologous genes in deep subseafloor sedimentary metagenomes.</title>
        <authorList>
            <person name="Kawai M."/>
            <person name="Futagami T."/>
            <person name="Toyoda A."/>
            <person name="Takaki Y."/>
            <person name="Nishi S."/>
            <person name="Hori S."/>
            <person name="Arai W."/>
            <person name="Tsubouchi T."/>
            <person name="Morono Y."/>
            <person name="Uchiyama I."/>
            <person name="Ito T."/>
            <person name="Fujiyama A."/>
            <person name="Inagaki F."/>
            <person name="Takami H."/>
        </authorList>
    </citation>
    <scope>NUCLEOTIDE SEQUENCE</scope>
    <source>
        <strain evidence="1">Expedition CK06-06</strain>
    </source>
</reference>
<name>X1MFG3_9ZZZZ</name>
<comment type="caution">
    <text evidence="1">The sequence shown here is derived from an EMBL/GenBank/DDBJ whole genome shotgun (WGS) entry which is preliminary data.</text>
</comment>
<gene>
    <name evidence="1" type="ORF">S06H3_30588</name>
</gene>
<proteinExistence type="predicted"/>
<organism evidence="1">
    <name type="scientific">marine sediment metagenome</name>
    <dbReference type="NCBI Taxonomy" id="412755"/>
    <lineage>
        <taxon>unclassified sequences</taxon>
        <taxon>metagenomes</taxon>
        <taxon>ecological metagenomes</taxon>
    </lineage>
</organism>
<protein>
    <submittedName>
        <fullName evidence="1">Uncharacterized protein</fullName>
    </submittedName>
</protein>
<accession>X1MFG3</accession>
<feature type="non-terminal residue" evidence="1">
    <location>
        <position position="1"/>
    </location>
</feature>
<sequence>GADTRYYASEMKGSLFTSPADTGTANFIAFYVRSGWFGTTCYKGVLVLHSTMTIVANGVGNPVCATDSAWHWQTSTFATPPIVTPSTGYDLSMIGNQGQTNESIAYDDGDANQGYYDDTNSYANPIDPTDDVRNIKKLSIYCDYNVAAPPGGSGGEGAVAEIGVKSLILDLLLEGVID</sequence>
<evidence type="ECO:0000313" key="1">
    <source>
        <dbReference type="EMBL" id="GAI29978.1"/>
    </source>
</evidence>
<dbReference type="EMBL" id="BARV01018019">
    <property type="protein sequence ID" value="GAI29978.1"/>
    <property type="molecule type" value="Genomic_DNA"/>
</dbReference>
<dbReference type="AlphaFoldDB" id="X1MFG3"/>